<dbReference type="InterPro" id="IPR045340">
    <property type="entry name" value="DUF6533"/>
</dbReference>
<evidence type="ECO:0000256" key="1">
    <source>
        <dbReference type="SAM" id="Phobius"/>
    </source>
</evidence>
<keyword evidence="1" id="KW-0472">Membrane</keyword>
<keyword evidence="4" id="KW-1185">Reference proteome</keyword>
<reference evidence="3" key="1">
    <citation type="submission" date="2020-11" db="EMBL/GenBank/DDBJ databases">
        <authorList>
            <consortium name="DOE Joint Genome Institute"/>
            <person name="Ahrendt S."/>
            <person name="Riley R."/>
            <person name="Andreopoulos W."/>
            <person name="Labutti K."/>
            <person name="Pangilinan J."/>
            <person name="Ruiz-Duenas F.J."/>
            <person name="Barrasa J.M."/>
            <person name="Sanchez-Garcia M."/>
            <person name="Camarero S."/>
            <person name="Miyauchi S."/>
            <person name="Serrano A."/>
            <person name="Linde D."/>
            <person name="Babiker R."/>
            <person name="Drula E."/>
            <person name="Ayuso-Fernandez I."/>
            <person name="Pacheco R."/>
            <person name="Padilla G."/>
            <person name="Ferreira P."/>
            <person name="Barriuso J."/>
            <person name="Kellner H."/>
            <person name="Castanera R."/>
            <person name="Alfaro M."/>
            <person name="Ramirez L."/>
            <person name="Pisabarro A.G."/>
            <person name="Kuo A."/>
            <person name="Tritt A."/>
            <person name="Lipzen A."/>
            <person name="He G."/>
            <person name="Yan M."/>
            <person name="Ng V."/>
            <person name="Cullen D."/>
            <person name="Martin F."/>
            <person name="Rosso M.-N."/>
            <person name="Henrissat B."/>
            <person name="Hibbett D."/>
            <person name="Martinez A.T."/>
            <person name="Grigoriev I.V."/>
        </authorList>
    </citation>
    <scope>NUCLEOTIDE SEQUENCE</scope>
    <source>
        <strain evidence="3">AH 40177</strain>
    </source>
</reference>
<dbReference type="OrthoDB" id="3354157at2759"/>
<proteinExistence type="predicted"/>
<evidence type="ECO:0000313" key="3">
    <source>
        <dbReference type="EMBL" id="KAF9066424.1"/>
    </source>
</evidence>
<dbReference type="AlphaFoldDB" id="A0A9P5U586"/>
<evidence type="ECO:0000259" key="2">
    <source>
        <dbReference type="Pfam" id="PF20151"/>
    </source>
</evidence>
<name>A0A9P5U586_9AGAR</name>
<evidence type="ECO:0000313" key="4">
    <source>
        <dbReference type="Proteomes" id="UP000772434"/>
    </source>
</evidence>
<dbReference type="EMBL" id="JADNRY010000087">
    <property type="protein sequence ID" value="KAF9066424.1"/>
    <property type="molecule type" value="Genomic_DNA"/>
</dbReference>
<organism evidence="3 4">
    <name type="scientific">Rhodocollybia butyracea</name>
    <dbReference type="NCBI Taxonomy" id="206335"/>
    <lineage>
        <taxon>Eukaryota</taxon>
        <taxon>Fungi</taxon>
        <taxon>Dikarya</taxon>
        <taxon>Basidiomycota</taxon>
        <taxon>Agaricomycotina</taxon>
        <taxon>Agaricomycetes</taxon>
        <taxon>Agaricomycetidae</taxon>
        <taxon>Agaricales</taxon>
        <taxon>Marasmiineae</taxon>
        <taxon>Omphalotaceae</taxon>
        <taxon>Rhodocollybia</taxon>
    </lineage>
</organism>
<feature type="domain" description="DUF6533" evidence="2">
    <location>
        <begin position="52"/>
        <end position="91"/>
    </location>
</feature>
<feature type="transmembrane region" description="Helical" evidence="1">
    <location>
        <begin position="137"/>
        <end position="158"/>
    </location>
</feature>
<dbReference type="Proteomes" id="UP000772434">
    <property type="component" value="Unassembled WGS sequence"/>
</dbReference>
<feature type="transmembrane region" description="Helical" evidence="1">
    <location>
        <begin position="170"/>
        <end position="190"/>
    </location>
</feature>
<accession>A0A9P5U586</accession>
<gene>
    <name evidence="3" type="ORF">BDP27DRAFT_1009589</name>
</gene>
<keyword evidence="1" id="KW-0812">Transmembrane</keyword>
<comment type="caution">
    <text evidence="3">The sequence shown here is derived from an EMBL/GenBank/DDBJ whole genome shotgun (WGS) entry which is preliminary data.</text>
</comment>
<sequence>MVTRLCLDRRPSKRSPPPYWKKGQRHFFLPKPMPQAIPDLVSDMWELHRSNYVRLSAFVGLVRNHLITLSDEIEYVWKSPKGPITYLFFLLHPKDPLFYPLELHRLVDISLPIGQTHEVDSLQFNFFCITQRRCRRFIRYEVSTTGIVIQAAKIMMLIRIRAIYVGNKPITALLVGLLLLETGVHIWLIIHGEPVLHNPATTTRHTVYRDY</sequence>
<keyword evidence="1" id="KW-1133">Transmembrane helix</keyword>
<protein>
    <recommendedName>
        <fullName evidence="2">DUF6533 domain-containing protein</fullName>
    </recommendedName>
</protein>
<dbReference type="Pfam" id="PF20151">
    <property type="entry name" value="DUF6533"/>
    <property type="match status" value="1"/>
</dbReference>